<dbReference type="AlphaFoldDB" id="A0A318TQT9"/>
<dbReference type="GO" id="GO:0015648">
    <property type="term" value="F:lipid-linked peptidoglycan transporter activity"/>
    <property type="evidence" value="ECO:0007669"/>
    <property type="project" value="TreeGrafter"/>
</dbReference>
<evidence type="ECO:0000256" key="1">
    <source>
        <dbReference type="ARBA" id="ARBA00004141"/>
    </source>
</evidence>
<dbReference type="PANTHER" id="PTHR30474">
    <property type="entry name" value="CELL CYCLE PROTEIN"/>
    <property type="match status" value="1"/>
</dbReference>
<keyword evidence="5 6" id="KW-0472">Membrane</keyword>
<gene>
    <name evidence="7" type="ORF">BJ095_108137</name>
</gene>
<dbReference type="InterPro" id="IPR001182">
    <property type="entry name" value="FtsW/RodA"/>
</dbReference>
<evidence type="ECO:0000256" key="5">
    <source>
        <dbReference type="ARBA" id="ARBA00023136"/>
    </source>
</evidence>
<dbReference type="GO" id="GO:0008360">
    <property type="term" value="P:regulation of cell shape"/>
    <property type="evidence" value="ECO:0007669"/>
    <property type="project" value="UniProtKB-KW"/>
</dbReference>
<dbReference type="Proteomes" id="UP000247416">
    <property type="component" value="Unassembled WGS sequence"/>
</dbReference>
<evidence type="ECO:0000313" key="8">
    <source>
        <dbReference type="Proteomes" id="UP000247416"/>
    </source>
</evidence>
<feature type="transmembrane region" description="Helical" evidence="6">
    <location>
        <begin position="334"/>
        <end position="355"/>
    </location>
</feature>
<dbReference type="Pfam" id="PF01098">
    <property type="entry name" value="FTSW_RODA_SPOVE"/>
    <property type="match status" value="1"/>
</dbReference>
<comment type="subcellular location">
    <subcellularLocation>
        <location evidence="1">Membrane</location>
        <topology evidence="1">Multi-pass membrane protein</topology>
    </subcellularLocation>
</comment>
<proteinExistence type="predicted"/>
<dbReference type="InterPro" id="IPR047928">
    <property type="entry name" value="Perm_prefix_1"/>
</dbReference>
<evidence type="ECO:0000256" key="6">
    <source>
        <dbReference type="SAM" id="Phobius"/>
    </source>
</evidence>
<dbReference type="EMBL" id="QJTJ01000008">
    <property type="protein sequence ID" value="PYF06713.1"/>
    <property type="molecule type" value="Genomic_DNA"/>
</dbReference>
<keyword evidence="8" id="KW-1185">Reference proteome</keyword>
<dbReference type="NCBIfam" id="NF038403">
    <property type="entry name" value="perm_prefix_1"/>
    <property type="match status" value="1"/>
</dbReference>
<organism evidence="7 8">
    <name type="scientific">Ureibacillus chungkukjangi</name>
    <dbReference type="NCBI Taxonomy" id="1202712"/>
    <lineage>
        <taxon>Bacteria</taxon>
        <taxon>Bacillati</taxon>
        <taxon>Bacillota</taxon>
        <taxon>Bacilli</taxon>
        <taxon>Bacillales</taxon>
        <taxon>Caryophanaceae</taxon>
        <taxon>Ureibacillus</taxon>
    </lineage>
</organism>
<name>A0A318TQT9_9BACL</name>
<evidence type="ECO:0000313" key="7">
    <source>
        <dbReference type="EMBL" id="PYF06713.1"/>
    </source>
</evidence>
<keyword evidence="3" id="KW-0133">Cell shape</keyword>
<feature type="transmembrane region" description="Helical" evidence="6">
    <location>
        <begin position="400"/>
        <end position="422"/>
    </location>
</feature>
<feature type="transmembrane region" description="Helical" evidence="6">
    <location>
        <begin position="205"/>
        <end position="234"/>
    </location>
</feature>
<feature type="transmembrane region" description="Helical" evidence="6">
    <location>
        <begin position="172"/>
        <end position="193"/>
    </location>
</feature>
<dbReference type="GO" id="GO:0005886">
    <property type="term" value="C:plasma membrane"/>
    <property type="evidence" value="ECO:0007669"/>
    <property type="project" value="TreeGrafter"/>
</dbReference>
<dbReference type="GO" id="GO:0032153">
    <property type="term" value="C:cell division site"/>
    <property type="evidence" value="ECO:0007669"/>
    <property type="project" value="TreeGrafter"/>
</dbReference>
<reference evidence="7 8" key="1">
    <citation type="submission" date="2018-06" db="EMBL/GenBank/DDBJ databases">
        <title>Genomic Encyclopedia of Archaeal and Bacterial Type Strains, Phase II (KMG-II): from individual species to whole genera.</title>
        <authorList>
            <person name="Goeker M."/>
        </authorList>
    </citation>
    <scope>NUCLEOTIDE SEQUENCE [LARGE SCALE GENOMIC DNA]</scope>
    <source>
        <strain evidence="7 8">KACC 16626</strain>
    </source>
</reference>
<feature type="transmembrane region" description="Helical" evidence="6">
    <location>
        <begin position="76"/>
        <end position="96"/>
    </location>
</feature>
<protein>
    <submittedName>
        <fullName evidence="7">Cell division protein FtsW (Lipid II flippase)</fullName>
    </submittedName>
</protein>
<keyword evidence="4 6" id="KW-1133">Transmembrane helix</keyword>
<evidence type="ECO:0000256" key="3">
    <source>
        <dbReference type="ARBA" id="ARBA00022960"/>
    </source>
</evidence>
<keyword evidence="7" id="KW-0131">Cell cycle</keyword>
<dbReference type="GO" id="GO:0051301">
    <property type="term" value="P:cell division"/>
    <property type="evidence" value="ECO:0007669"/>
    <property type="project" value="UniProtKB-KW"/>
</dbReference>
<evidence type="ECO:0000256" key="4">
    <source>
        <dbReference type="ARBA" id="ARBA00022989"/>
    </source>
</evidence>
<keyword evidence="7" id="KW-0132">Cell division</keyword>
<feature type="transmembrane region" description="Helical" evidence="6">
    <location>
        <begin position="367"/>
        <end position="388"/>
    </location>
</feature>
<keyword evidence="2 6" id="KW-0812">Transmembrane</keyword>
<feature type="transmembrane region" description="Helical" evidence="6">
    <location>
        <begin position="117"/>
        <end position="135"/>
    </location>
</feature>
<sequence>MKISYFLEKVSAQMHSKEAKEYVKSELSQHMQQSKQSWVKRGYSEVEAEKKAVKEMGSPLTLGKSLNKLHKPKIDWMLVILLSVTLLLSFLPILALDKGMYLEITNFTLPTMLQNKTISIIIGFSIAIGFMFIDYRKLKRYGYLFYGVGVGLLIAISQFANKIINGESIISLGIIDVQAWVAIPFLLMAWASFFSNSAFKLWKGIALYVFSIYFLLFIPSLSMIFIYSVFVAVLFLKSRFSLKEKICTVGAVILIVIGVVFYHIIAFRNGSLANYQISRILGFISPNKYADESGYIYVTLENAMKSAGLFGAENLMNLPDPHTNLVLGNIIQTYGFLAGIVLFAILSIFLIRFWLISRAIKDPFGKLLTIGGVTLFATQFLYSVAMNFGLVPVSTMSLPFMSYGIMPTVLNAFIVGIVLSVYRRKHFIPLKEDYQAS</sequence>
<feature type="transmembrane region" description="Helical" evidence="6">
    <location>
        <begin position="141"/>
        <end position="160"/>
    </location>
</feature>
<evidence type="ECO:0000256" key="2">
    <source>
        <dbReference type="ARBA" id="ARBA00022692"/>
    </source>
</evidence>
<feature type="transmembrane region" description="Helical" evidence="6">
    <location>
        <begin position="246"/>
        <end position="265"/>
    </location>
</feature>
<comment type="caution">
    <text evidence="7">The sequence shown here is derived from an EMBL/GenBank/DDBJ whole genome shotgun (WGS) entry which is preliminary data.</text>
</comment>
<accession>A0A318TQT9</accession>
<dbReference type="OrthoDB" id="2192428at2"/>
<dbReference type="RefSeq" id="WP_107937737.1">
    <property type="nucleotide sequence ID" value="NZ_CP085009.1"/>
</dbReference>
<dbReference type="PANTHER" id="PTHR30474:SF1">
    <property type="entry name" value="PEPTIDOGLYCAN GLYCOSYLTRANSFERASE MRDB"/>
    <property type="match status" value="1"/>
</dbReference>